<gene>
    <name evidence="1" type="ORF">G5V65_02205</name>
</gene>
<dbReference type="RefSeq" id="WP_165046774.1">
    <property type="nucleotide sequence ID" value="NZ_JAALFE010000001.1"/>
</dbReference>
<dbReference type="InterPro" id="IPR041374">
    <property type="entry name" value="BaeRF_family12"/>
</dbReference>
<name>A0A6M1TWU3_9RHOB</name>
<dbReference type="EMBL" id="JAALFE010000001">
    <property type="protein sequence ID" value="NGQ89694.1"/>
    <property type="molecule type" value="Genomic_DNA"/>
</dbReference>
<keyword evidence="2" id="KW-1185">Reference proteome</keyword>
<comment type="caution">
    <text evidence="1">The sequence shown here is derived from an EMBL/GenBank/DDBJ whole genome shotgun (WGS) entry which is preliminary data.</text>
</comment>
<evidence type="ECO:0000313" key="2">
    <source>
        <dbReference type="Proteomes" id="UP000474758"/>
    </source>
</evidence>
<sequence>MPRLHRGTWIVVACSEGAMILENAGCVRNPDLRLIDRMDAPAPRVPETRRPLPEVTDRGRLATSAFAAQVVSRLAREAARGGAQRLVLAASPPLLGAIRDRLDEDLRARVVLTLPKTLTRQPLGKIVAVVNEALDRAA</sequence>
<evidence type="ECO:0000313" key="1">
    <source>
        <dbReference type="EMBL" id="NGQ89694.1"/>
    </source>
</evidence>
<proteinExistence type="predicted"/>
<reference evidence="1 2" key="1">
    <citation type="submission" date="2020-02" db="EMBL/GenBank/DDBJ databases">
        <title>Rhodobacter translucens sp. nov., a novel bacterium isolated from activated sludge.</title>
        <authorList>
            <person name="Liu J."/>
        </authorList>
    </citation>
    <scope>NUCLEOTIDE SEQUENCE [LARGE SCALE GENOMIC DNA]</scope>
    <source>
        <strain evidence="1 2">HX-7-19</strain>
    </source>
</reference>
<organism evidence="1 2">
    <name type="scientific">Paragemmobacter kunshanensis</name>
    <dbReference type="NCBI Taxonomy" id="2583234"/>
    <lineage>
        <taxon>Bacteria</taxon>
        <taxon>Pseudomonadati</taxon>
        <taxon>Pseudomonadota</taxon>
        <taxon>Alphaproteobacteria</taxon>
        <taxon>Rhodobacterales</taxon>
        <taxon>Paracoccaceae</taxon>
        <taxon>Paragemmobacter</taxon>
    </lineage>
</organism>
<dbReference type="Pfam" id="PF18856">
    <property type="entry name" value="baeRF_family12"/>
    <property type="match status" value="1"/>
</dbReference>
<protein>
    <submittedName>
        <fullName evidence="1">Host attachment protein</fullName>
    </submittedName>
</protein>
<dbReference type="Proteomes" id="UP000474758">
    <property type="component" value="Unassembled WGS sequence"/>
</dbReference>
<accession>A0A6M1TWU3</accession>
<dbReference type="AlphaFoldDB" id="A0A6M1TWU3"/>